<gene>
    <name evidence="2" type="ORF">IPA_09160</name>
</gene>
<dbReference type="Proteomes" id="UP001063698">
    <property type="component" value="Chromosome"/>
</dbReference>
<keyword evidence="1" id="KW-0812">Transmembrane</keyword>
<feature type="transmembrane region" description="Helical" evidence="1">
    <location>
        <begin position="56"/>
        <end position="77"/>
    </location>
</feature>
<accession>A0A977PLD5</accession>
<reference evidence="2" key="1">
    <citation type="submission" date="2013-11" db="EMBL/GenBank/DDBJ databases">
        <title>Comparative genomics of Ignicoccus.</title>
        <authorList>
            <person name="Podar M."/>
        </authorList>
    </citation>
    <scope>NUCLEOTIDE SEQUENCE</scope>
    <source>
        <strain evidence="2">DSM 13166</strain>
    </source>
</reference>
<dbReference type="AlphaFoldDB" id="A0A977PLD5"/>
<evidence type="ECO:0000256" key="1">
    <source>
        <dbReference type="SAM" id="Phobius"/>
    </source>
</evidence>
<dbReference type="EMBL" id="CP006868">
    <property type="protein sequence ID" value="UXD22878.1"/>
    <property type="molecule type" value="Genomic_DNA"/>
</dbReference>
<evidence type="ECO:0000313" key="3">
    <source>
        <dbReference type="Proteomes" id="UP001063698"/>
    </source>
</evidence>
<evidence type="ECO:0000313" key="2">
    <source>
        <dbReference type="EMBL" id="UXD22878.1"/>
    </source>
</evidence>
<feature type="transmembrane region" description="Helical" evidence="1">
    <location>
        <begin position="98"/>
        <end position="118"/>
    </location>
</feature>
<dbReference type="KEGG" id="ipc:IPA_09160"/>
<keyword evidence="1" id="KW-0472">Membrane</keyword>
<feature type="transmembrane region" description="Helical" evidence="1">
    <location>
        <begin position="30"/>
        <end position="50"/>
    </location>
</feature>
<protein>
    <submittedName>
        <fullName evidence="2">Uncharacterized protein</fullName>
    </submittedName>
</protein>
<keyword evidence="1" id="KW-1133">Transmembrane helix</keyword>
<organism evidence="2 3">
    <name type="scientific">Ignicoccus pacificus DSM 13166</name>
    <dbReference type="NCBI Taxonomy" id="940294"/>
    <lineage>
        <taxon>Archaea</taxon>
        <taxon>Thermoproteota</taxon>
        <taxon>Thermoprotei</taxon>
        <taxon>Desulfurococcales</taxon>
        <taxon>Desulfurococcaceae</taxon>
        <taxon>Ignicoccus</taxon>
    </lineage>
</organism>
<name>A0A977PLD5_9CREN</name>
<proteinExistence type="predicted"/>
<keyword evidence="3" id="KW-1185">Reference proteome</keyword>
<sequence length="197" mass="21456">MSSEELSRALGVVREISICRVKNLAKAMNSLSSAISAMLTALIASFFAYLFIREPIFGSLLLVSILFLLELIVYWTAKKSFTYTFRMAEIAGEKINDIYLMLFPLAMLVPLAISKFIYVPQLTLASPFFAIGVLKIISNTETPRRVGGVALISLSMISSAAPLSTTPTALSIGLALSNVIESLMFIEEAEKCGGERT</sequence>